<dbReference type="PANTHER" id="PTHR45991">
    <property type="entry name" value="PACHYTENE CHECKPOINT PROTEIN 2"/>
    <property type="match status" value="1"/>
</dbReference>
<dbReference type="PANTHER" id="PTHR45991:SF1">
    <property type="entry name" value="PACHYTENE CHECKPOINT PROTEIN 2 HOMOLOG"/>
    <property type="match status" value="1"/>
</dbReference>
<keyword evidence="2" id="KW-0067">ATP-binding</keyword>
<dbReference type="Proteomes" id="UP000747399">
    <property type="component" value="Unassembled WGS sequence"/>
</dbReference>
<dbReference type="GO" id="GO:0005694">
    <property type="term" value="C:chromosome"/>
    <property type="evidence" value="ECO:0007669"/>
    <property type="project" value="TreeGrafter"/>
</dbReference>
<keyword evidence="5" id="KW-1185">Reference proteome</keyword>
<dbReference type="InterPro" id="IPR058249">
    <property type="entry name" value="Pch2_C"/>
</dbReference>
<dbReference type="InterPro" id="IPR044539">
    <property type="entry name" value="Pch2-like"/>
</dbReference>
<protein>
    <recommendedName>
        <fullName evidence="3">Pachytene checkpoint protein 2 C-terminal domain-containing protein</fullName>
    </recommendedName>
</protein>
<gene>
    <name evidence="4" type="ORF">Vafri_4659</name>
</gene>
<sequence length="200" mass="20076">MVLTTSNITQAIDVAFVDRADIKAYIGPPTLAARYEMLRGSVVELSRAGIIAEDMSQMLLPYAAAVAISPPGASAAAGVGLSANSHLHATLYGSSRAATAGAIEAATAGVAGLGCGEATAGSGDVDSVSALVPTLSAMLLAAAVVCDGLSGRTLRKLPFLAHAGSPRLALAVPCAGKHFLRALHDAAAREQQDRSQLLSG</sequence>
<dbReference type="Pfam" id="PF23242">
    <property type="entry name" value="AAA_lid_TRIP13_C"/>
    <property type="match status" value="1"/>
</dbReference>
<reference evidence="4" key="1">
    <citation type="journal article" date="2021" name="Proc. Natl. Acad. Sci. U.S.A.">
        <title>Three genomes in the algal genus Volvox reveal the fate of a haploid sex-determining region after a transition to homothallism.</title>
        <authorList>
            <person name="Yamamoto K."/>
            <person name="Hamaji T."/>
            <person name="Kawai-Toyooka H."/>
            <person name="Matsuzaki R."/>
            <person name="Takahashi F."/>
            <person name="Nishimura Y."/>
            <person name="Kawachi M."/>
            <person name="Noguchi H."/>
            <person name="Minakuchi Y."/>
            <person name="Umen J.G."/>
            <person name="Toyoda A."/>
            <person name="Nozaki H."/>
        </authorList>
    </citation>
    <scope>NUCLEOTIDE SEQUENCE</scope>
    <source>
        <strain evidence="4">NIES-3780</strain>
    </source>
</reference>
<accession>A0A8J4EUK7</accession>
<organism evidence="4 5">
    <name type="scientific">Volvox africanus</name>
    <dbReference type="NCBI Taxonomy" id="51714"/>
    <lineage>
        <taxon>Eukaryota</taxon>
        <taxon>Viridiplantae</taxon>
        <taxon>Chlorophyta</taxon>
        <taxon>core chlorophytes</taxon>
        <taxon>Chlorophyceae</taxon>
        <taxon>CS clade</taxon>
        <taxon>Chlamydomonadales</taxon>
        <taxon>Volvocaceae</taxon>
        <taxon>Volvox</taxon>
    </lineage>
</organism>
<evidence type="ECO:0000313" key="5">
    <source>
        <dbReference type="Proteomes" id="UP000747399"/>
    </source>
</evidence>
<dbReference type="AlphaFoldDB" id="A0A8J4EUK7"/>
<feature type="domain" description="Pachytene checkpoint protein 2 C-terminal" evidence="3">
    <location>
        <begin position="134"/>
        <end position="190"/>
    </location>
</feature>
<dbReference type="GO" id="GO:0005524">
    <property type="term" value="F:ATP binding"/>
    <property type="evidence" value="ECO:0007669"/>
    <property type="project" value="UniProtKB-KW"/>
</dbReference>
<proteinExistence type="predicted"/>
<name>A0A8J4EUK7_9CHLO</name>
<evidence type="ECO:0000256" key="1">
    <source>
        <dbReference type="ARBA" id="ARBA00022741"/>
    </source>
</evidence>
<evidence type="ECO:0000256" key="2">
    <source>
        <dbReference type="ARBA" id="ARBA00022840"/>
    </source>
</evidence>
<dbReference type="GO" id="GO:0007131">
    <property type="term" value="P:reciprocal meiotic recombination"/>
    <property type="evidence" value="ECO:0007669"/>
    <property type="project" value="TreeGrafter"/>
</dbReference>
<dbReference type="EMBL" id="BNCO01000006">
    <property type="protein sequence ID" value="GIL48593.1"/>
    <property type="molecule type" value="Genomic_DNA"/>
</dbReference>
<evidence type="ECO:0000313" key="4">
    <source>
        <dbReference type="EMBL" id="GIL48593.1"/>
    </source>
</evidence>
<comment type="caution">
    <text evidence="4">The sequence shown here is derived from an EMBL/GenBank/DDBJ whole genome shotgun (WGS) entry which is preliminary data.</text>
</comment>
<dbReference type="GO" id="GO:0005634">
    <property type="term" value="C:nucleus"/>
    <property type="evidence" value="ECO:0007669"/>
    <property type="project" value="TreeGrafter"/>
</dbReference>
<keyword evidence="1" id="KW-0547">Nucleotide-binding</keyword>
<evidence type="ECO:0000259" key="3">
    <source>
        <dbReference type="Pfam" id="PF23242"/>
    </source>
</evidence>
<dbReference type="GO" id="GO:0051598">
    <property type="term" value="P:meiotic recombination checkpoint signaling"/>
    <property type="evidence" value="ECO:0007669"/>
    <property type="project" value="TreeGrafter"/>
</dbReference>